<feature type="region of interest" description="Disordered" evidence="1">
    <location>
        <begin position="29"/>
        <end position="54"/>
    </location>
</feature>
<proteinExistence type="predicted"/>
<dbReference type="AlphaFoldDB" id="A0A414R358"/>
<protein>
    <submittedName>
        <fullName evidence="2">Uncharacterized protein</fullName>
    </submittedName>
</protein>
<accession>A0A414R358</accession>
<dbReference type="Proteomes" id="UP000283701">
    <property type="component" value="Unassembled WGS sequence"/>
</dbReference>
<dbReference type="RefSeq" id="WP_118202163.1">
    <property type="nucleotide sequence ID" value="NZ_CAKZTK010000052.1"/>
</dbReference>
<evidence type="ECO:0000313" key="2">
    <source>
        <dbReference type="EMBL" id="RHF87464.1"/>
    </source>
</evidence>
<comment type="caution">
    <text evidence="2">The sequence shown here is derived from an EMBL/GenBank/DDBJ whole genome shotgun (WGS) entry which is preliminary data.</text>
</comment>
<evidence type="ECO:0000313" key="3">
    <source>
        <dbReference type="Proteomes" id="UP000283701"/>
    </source>
</evidence>
<organism evidence="2 3">
    <name type="scientific">Roseburia inulinivorans</name>
    <dbReference type="NCBI Taxonomy" id="360807"/>
    <lineage>
        <taxon>Bacteria</taxon>
        <taxon>Bacillati</taxon>
        <taxon>Bacillota</taxon>
        <taxon>Clostridia</taxon>
        <taxon>Lachnospirales</taxon>
        <taxon>Lachnospiraceae</taxon>
        <taxon>Roseburia</taxon>
    </lineage>
</organism>
<gene>
    <name evidence="2" type="ORF">DW654_01495</name>
</gene>
<evidence type="ECO:0000256" key="1">
    <source>
        <dbReference type="SAM" id="MobiDB-lite"/>
    </source>
</evidence>
<reference evidence="2 3" key="1">
    <citation type="submission" date="2018-08" db="EMBL/GenBank/DDBJ databases">
        <title>A genome reference for cultivated species of the human gut microbiota.</title>
        <authorList>
            <person name="Zou Y."/>
            <person name="Xue W."/>
            <person name="Luo G."/>
        </authorList>
    </citation>
    <scope>NUCLEOTIDE SEQUENCE [LARGE SCALE GENOMIC DNA]</scope>
    <source>
        <strain evidence="2 3">AM23-23AC</strain>
    </source>
</reference>
<sequence length="102" mass="11964">MKDLIDEKNKQEKMKRSVIKYWNVSYGTPEAIGGEEEENEREHATDTYPQENYGYDEASELKQAEIEAIDEVSQTKIQQILHEKDDRLQSLIAHEQHEIEEA</sequence>
<name>A0A414R358_9FIRM</name>
<dbReference type="EMBL" id="QRHP01000001">
    <property type="protein sequence ID" value="RHF87464.1"/>
    <property type="molecule type" value="Genomic_DNA"/>
</dbReference>